<feature type="signal peptide" evidence="1">
    <location>
        <begin position="1"/>
        <end position="23"/>
    </location>
</feature>
<keyword evidence="1" id="KW-0732">Signal</keyword>
<evidence type="ECO:0000256" key="1">
    <source>
        <dbReference type="SAM" id="SignalP"/>
    </source>
</evidence>
<gene>
    <name evidence="2" type="ORF">HOLleu_18671</name>
</gene>
<dbReference type="AlphaFoldDB" id="A0A9Q1C266"/>
<reference evidence="2" key="1">
    <citation type="submission" date="2021-10" db="EMBL/GenBank/DDBJ databases">
        <title>Tropical sea cucumber genome reveals ecological adaptation and Cuvierian tubules defense mechanism.</title>
        <authorList>
            <person name="Chen T."/>
        </authorList>
    </citation>
    <scope>NUCLEOTIDE SEQUENCE</scope>
    <source>
        <strain evidence="2">Nanhai2018</strain>
        <tissue evidence="2">Muscle</tissue>
    </source>
</reference>
<proteinExistence type="predicted"/>
<dbReference type="Proteomes" id="UP001152320">
    <property type="component" value="Chromosome 8"/>
</dbReference>
<sequence>MRFAVYWTGVFTILLIVSEKAYSRNCYEPIDYQCFIGCYYYHGSCEECTNCTRDQLVDIVGYHRKECIFFPAFCKRQTSDINWREYATDFHPLNLPSVIIGSFIGYFNQWHLVFFQEVC</sequence>
<accession>A0A9Q1C266</accession>
<comment type="caution">
    <text evidence="2">The sequence shown here is derived from an EMBL/GenBank/DDBJ whole genome shotgun (WGS) entry which is preliminary data.</text>
</comment>
<protein>
    <recommendedName>
        <fullName evidence="4">TNFR-Cys domain-containing protein</fullName>
    </recommendedName>
</protein>
<feature type="chain" id="PRO_5040407769" description="TNFR-Cys domain-containing protein" evidence="1">
    <location>
        <begin position="24"/>
        <end position="119"/>
    </location>
</feature>
<dbReference type="EMBL" id="JAIZAY010000008">
    <property type="protein sequence ID" value="KAJ8037773.1"/>
    <property type="molecule type" value="Genomic_DNA"/>
</dbReference>
<evidence type="ECO:0000313" key="2">
    <source>
        <dbReference type="EMBL" id="KAJ8037773.1"/>
    </source>
</evidence>
<keyword evidence="3" id="KW-1185">Reference proteome</keyword>
<organism evidence="2 3">
    <name type="scientific">Holothuria leucospilota</name>
    <name type="common">Black long sea cucumber</name>
    <name type="synonym">Mertensiothuria leucospilota</name>
    <dbReference type="NCBI Taxonomy" id="206669"/>
    <lineage>
        <taxon>Eukaryota</taxon>
        <taxon>Metazoa</taxon>
        <taxon>Echinodermata</taxon>
        <taxon>Eleutherozoa</taxon>
        <taxon>Echinozoa</taxon>
        <taxon>Holothuroidea</taxon>
        <taxon>Aspidochirotacea</taxon>
        <taxon>Aspidochirotida</taxon>
        <taxon>Holothuriidae</taxon>
        <taxon>Holothuria</taxon>
    </lineage>
</organism>
<evidence type="ECO:0000313" key="3">
    <source>
        <dbReference type="Proteomes" id="UP001152320"/>
    </source>
</evidence>
<name>A0A9Q1C266_HOLLE</name>
<evidence type="ECO:0008006" key="4">
    <source>
        <dbReference type="Google" id="ProtNLM"/>
    </source>
</evidence>